<keyword evidence="2" id="KW-1185">Reference proteome</keyword>
<gene>
    <name evidence="1" type="ORF">Cadr_000003814</name>
</gene>
<dbReference type="EMBL" id="JWIN03000037">
    <property type="protein sequence ID" value="KAB1252421.1"/>
    <property type="molecule type" value="Genomic_DNA"/>
</dbReference>
<comment type="caution">
    <text evidence="1">The sequence shown here is derived from an EMBL/GenBank/DDBJ whole genome shotgun (WGS) entry which is preliminary data.</text>
</comment>
<evidence type="ECO:0000313" key="1">
    <source>
        <dbReference type="EMBL" id="KAB1252421.1"/>
    </source>
</evidence>
<dbReference type="Proteomes" id="UP000299084">
    <property type="component" value="Unassembled WGS sequence"/>
</dbReference>
<sequence>MCLGVSVWISSCSYRHLKRTPLTLQHCWWGCKLVQPLWRMVWRCLKKLKIELLNDPAIPPLGMYLEKAVIQKDTCTPMLIAALFTVAKTWKQPKRSSTDDWIKKLWYIYTMECYAAMKKNRIMPFAATWMDLEIISLRAGAERETGRYWSKGANFRL</sequence>
<accession>A0A5N4C0M8</accession>
<reference evidence="1 2" key="1">
    <citation type="journal article" date="2019" name="Mol. Ecol. Resour.">
        <title>Improving Illumina assemblies with Hi-C and long reads: an example with the North African dromedary.</title>
        <authorList>
            <person name="Elbers J.P."/>
            <person name="Rogers M.F."/>
            <person name="Perelman P.L."/>
            <person name="Proskuryakova A.A."/>
            <person name="Serdyukova N.A."/>
            <person name="Johnson W.E."/>
            <person name="Horin P."/>
            <person name="Corander J."/>
            <person name="Murphy D."/>
            <person name="Burger P.A."/>
        </authorList>
    </citation>
    <scope>NUCLEOTIDE SEQUENCE [LARGE SCALE GENOMIC DNA]</scope>
    <source>
        <strain evidence="1">Drom800</strain>
        <tissue evidence="1">Blood</tissue>
    </source>
</reference>
<protein>
    <submittedName>
        <fullName evidence="1">LINE-1 retrotransposable element ORF2 protein</fullName>
    </submittedName>
</protein>
<organism evidence="1 2">
    <name type="scientific">Camelus dromedarius</name>
    <name type="common">Dromedary</name>
    <name type="synonym">Arabian camel</name>
    <dbReference type="NCBI Taxonomy" id="9838"/>
    <lineage>
        <taxon>Eukaryota</taxon>
        <taxon>Metazoa</taxon>
        <taxon>Chordata</taxon>
        <taxon>Craniata</taxon>
        <taxon>Vertebrata</taxon>
        <taxon>Euteleostomi</taxon>
        <taxon>Mammalia</taxon>
        <taxon>Eutheria</taxon>
        <taxon>Laurasiatheria</taxon>
        <taxon>Artiodactyla</taxon>
        <taxon>Tylopoda</taxon>
        <taxon>Camelidae</taxon>
        <taxon>Camelus</taxon>
    </lineage>
</organism>
<dbReference type="AlphaFoldDB" id="A0A5N4C0M8"/>
<name>A0A5N4C0M8_CAMDR</name>
<proteinExistence type="predicted"/>
<evidence type="ECO:0000313" key="2">
    <source>
        <dbReference type="Proteomes" id="UP000299084"/>
    </source>
</evidence>